<dbReference type="RefSeq" id="WP_145198139.1">
    <property type="nucleotide sequence ID" value="NZ_CP036434.1"/>
</dbReference>
<proteinExistence type="predicted"/>
<sequence>MSIAAKFLILIAALPIQSDPEVPEKPLLGSLKLELSSTVVQPALGVAARVEFEYPGLEGEPEPFWLESGARSTPYIVIEVRNSEGKTTWLDRPLQGMGASLYKSIVFDQGATGAWSVSFILHGTLGRDIRPTYSEDKDHAVTGTGKRVYQPAFVGPGESSVRAILYSVGGRLFSEWVDVDVLPSARMLISEEQLDELHSSGFCLHPQGPLGHRTRAALAKIDTLRGPLQDSGRALLLMLIDLYQSVGILMEQPSHSYNIRKAAKKEAEQLIALLEERAPEYGFELARMRRVVTGTRLIAPHSKFR</sequence>
<dbReference type="EMBL" id="CP036434">
    <property type="protein sequence ID" value="QDV07247.1"/>
    <property type="molecule type" value="Genomic_DNA"/>
</dbReference>
<dbReference type="Proteomes" id="UP000320390">
    <property type="component" value="Chromosome"/>
</dbReference>
<gene>
    <name evidence="1" type="ORF">Poly30_27660</name>
</gene>
<reference evidence="1 2" key="1">
    <citation type="submission" date="2019-02" db="EMBL/GenBank/DDBJ databases">
        <title>Deep-cultivation of Planctomycetes and their phenomic and genomic characterization uncovers novel biology.</title>
        <authorList>
            <person name="Wiegand S."/>
            <person name="Jogler M."/>
            <person name="Boedeker C."/>
            <person name="Pinto D."/>
            <person name="Vollmers J."/>
            <person name="Rivas-Marin E."/>
            <person name="Kohn T."/>
            <person name="Peeters S.H."/>
            <person name="Heuer A."/>
            <person name="Rast P."/>
            <person name="Oberbeckmann S."/>
            <person name="Bunk B."/>
            <person name="Jeske O."/>
            <person name="Meyerdierks A."/>
            <person name="Storesund J.E."/>
            <person name="Kallscheuer N."/>
            <person name="Luecker S."/>
            <person name="Lage O.M."/>
            <person name="Pohl T."/>
            <person name="Merkel B.J."/>
            <person name="Hornburger P."/>
            <person name="Mueller R.-W."/>
            <person name="Bruemmer F."/>
            <person name="Labrenz M."/>
            <person name="Spormann A.M."/>
            <person name="Op den Camp H."/>
            <person name="Overmann J."/>
            <person name="Amann R."/>
            <person name="Jetten M.S.M."/>
            <person name="Mascher T."/>
            <person name="Medema M.H."/>
            <person name="Devos D.P."/>
            <person name="Kaster A.-K."/>
            <person name="Ovreas L."/>
            <person name="Rohde M."/>
            <person name="Galperin M.Y."/>
            <person name="Jogler C."/>
        </authorList>
    </citation>
    <scope>NUCLEOTIDE SEQUENCE [LARGE SCALE GENOMIC DNA]</scope>
    <source>
        <strain evidence="1 2">Poly30</strain>
    </source>
</reference>
<keyword evidence="2" id="KW-1185">Reference proteome</keyword>
<evidence type="ECO:0000313" key="2">
    <source>
        <dbReference type="Proteomes" id="UP000320390"/>
    </source>
</evidence>
<name>A0A518ET26_9BACT</name>
<evidence type="ECO:0000313" key="1">
    <source>
        <dbReference type="EMBL" id="QDV07247.1"/>
    </source>
</evidence>
<organism evidence="1 2">
    <name type="scientific">Saltatorellus ferox</name>
    <dbReference type="NCBI Taxonomy" id="2528018"/>
    <lineage>
        <taxon>Bacteria</taxon>
        <taxon>Pseudomonadati</taxon>
        <taxon>Planctomycetota</taxon>
        <taxon>Planctomycetia</taxon>
        <taxon>Planctomycetia incertae sedis</taxon>
        <taxon>Saltatorellus</taxon>
    </lineage>
</organism>
<protein>
    <submittedName>
        <fullName evidence="1">Uncharacterized protein</fullName>
    </submittedName>
</protein>
<accession>A0A518ET26</accession>
<dbReference type="AlphaFoldDB" id="A0A518ET26"/>